<organism evidence="3 4">
    <name type="scientific">Pyxidicoccus fallax</name>
    <dbReference type="NCBI Taxonomy" id="394095"/>
    <lineage>
        <taxon>Bacteria</taxon>
        <taxon>Pseudomonadati</taxon>
        <taxon>Myxococcota</taxon>
        <taxon>Myxococcia</taxon>
        <taxon>Myxococcales</taxon>
        <taxon>Cystobacterineae</taxon>
        <taxon>Myxococcaceae</taxon>
        <taxon>Pyxidicoccus</taxon>
    </lineage>
</organism>
<dbReference type="RefSeq" id="WP_169346513.1">
    <property type="nucleotide sequence ID" value="NZ_JABBJJ010000092.1"/>
</dbReference>
<dbReference type="Proteomes" id="UP000518300">
    <property type="component" value="Unassembled WGS sequence"/>
</dbReference>
<evidence type="ECO:0000313" key="3">
    <source>
        <dbReference type="EMBL" id="NMO17231.1"/>
    </source>
</evidence>
<evidence type="ECO:0000256" key="1">
    <source>
        <dbReference type="ARBA" id="ARBA00007689"/>
    </source>
</evidence>
<accession>A0A848LHU4</accession>
<name>A0A848LHU4_9BACT</name>
<dbReference type="InterPro" id="IPR011008">
    <property type="entry name" value="Dimeric_a/b-barrel"/>
</dbReference>
<evidence type="ECO:0000313" key="4">
    <source>
        <dbReference type="Proteomes" id="UP000518300"/>
    </source>
</evidence>
<protein>
    <recommendedName>
        <fullName evidence="2">YCII-related domain-containing protein</fullName>
    </recommendedName>
</protein>
<comment type="caution">
    <text evidence="3">The sequence shown here is derived from an EMBL/GenBank/DDBJ whole genome shotgun (WGS) entry which is preliminary data.</text>
</comment>
<gene>
    <name evidence="3" type="ORF">HG543_20545</name>
</gene>
<evidence type="ECO:0000259" key="2">
    <source>
        <dbReference type="Pfam" id="PF03795"/>
    </source>
</evidence>
<sequence>MPSSLFFVRLIPNRPDFAMSMTADEQATMRAHGEFLQSQLAAGTLVVAGPVLDPSGVFGMAVFEAESVDALRPVLEGDPAKVIGRYEITPMGPSAFRPARPSGA</sequence>
<dbReference type="Pfam" id="PF03795">
    <property type="entry name" value="YCII"/>
    <property type="match status" value="1"/>
</dbReference>
<feature type="domain" description="YCII-related" evidence="2">
    <location>
        <begin position="6"/>
        <end position="90"/>
    </location>
</feature>
<reference evidence="3 4" key="1">
    <citation type="submission" date="2020-04" db="EMBL/GenBank/DDBJ databases">
        <title>Draft genome of Pyxidicoccus fallax type strain.</title>
        <authorList>
            <person name="Whitworth D.E."/>
        </authorList>
    </citation>
    <scope>NUCLEOTIDE SEQUENCE [LARGE SCALE GENOMIC DNA]</scope>
    <source>
        <strain evidence="3 4">DSM 14698</strain>
    </source>
</reference>
<dbReference type="AlphaFoldDB" id="A0A848LHU4"/>
<dbReference type="SUPFAM" id="SSF54909">
    <property type="entry name" value="Dimeric alpha+beta barrel"/>
    <property type="match status" value="1"/>
</dbReference>
<dbReference type="InterPro" id="IPR005545">
    <property type="entry name" value="YCII"/>
</dbReference>
<keyword evidence="4" id="KW-1185">Reference proteome</keyword>
<dbReference type="Gene3D" id="3.30.70.1060">
    <property type="entry name" value="Dimeric alpha+beta barrel"/>
    <property type="match status" value="1"/>
</dbReference>
<dbReference type="EMBL" id="JABBJJ010000092">
    <property type="protein sequence ID" value="NMO17231.1"/>
    <property type="molecule type" value="Genomic_DNA"/>
</dbReference>
<proteinExistence type="inferred from homology"/>
<comment type="similarity">
    <text evidence="1">Belongs to the YciI family.</text>
</comment>